<comment type="caution">
    <text evidence="11">The sequence shown here is derived from an EMBL/GenBank/DDBJ whole genome shotgun (WGS) entry which is preliminary data.</text>
</comment>
<keyword evidence="5" id="KW-0249">Electron transport</keyword>
<name>A0A1B7LDT8_9FIRM</name>
<keyword evidence="6" id="KW-0560">Oxidoreductase</keyword>
<evidence type="ECO:0000256" key="3">
    <source>
        <dbReference type="ARBA" id="ARBA00022485"/>
    </source>
</evidence>
<dbReference type="Gene3D" id="1.10.1060.10">
    <property type="entry name" value="Alpha-helical ferredoxin"/>
    <property type="match status" value="1"/>
</dbReference>
<evidence type="ECO:0000256" key="6">
    <source>
        <dbReference type="ARBA" id="ARBA00023002"/>
    </source>
</evidence>
<keyword evidence="4" id="KW-0479">Metal-binding</keyword>
<comment type="catalytic activity">
    <reaction evidence="9">
        <text>a quinone + succinate = fumarate + a quinol</text>
        <dbReference type="Rhea" id="RHEA:40523"/>
        <dbReference type="ChEBI" id="CHEBI:24646"/>
        <dbReference type="ChEBI" id="CHEBI:29806"/>
        <dbReference type="ChEBI" id="CHEBI:30031"/>
        <dbReference type="ChEBI" id="CHEBI:132124"/>
        <dbReference type="EC" id="1.3.5.1"/>
    </reaction>
</comment>
<keyword evidence="12" id="KW-1185">Reference proteome</keyword>
<gene>
    <name evidence="11" type="ORF">A6M21_00240</name>
</gene>
<dbReference type="RefSeq" id="WP_066668784.1">
    <property type="nucleotide sequence ID" value="NZ_LYVF01000165.1"/>
</dbReference>
<dbReference type="InterPro" id="IPR017896">
    <property type="entry name" value="4Fe4S_Fe-S-bd"/>
</dbReference>
<keyword evidence="8" id="KW-0411">Iron-sulfur</keyword>
<dbReference type="GO" id="GO:0016491">
    <property type="term" value="F:oxidoreductase activity"/>
    <property type="evidence" value="ECO:0007669"/>
    <property type="project" value="UniProtKB-ARBA"/>
</dbReference>
<evidence type="ECO:0000313" key="11">
    <source>
        <dbReference type="EMBL" id="OAT81262.1"/>
    </source>
</evidence>
<evidence type="ECO:0000256" key="8">
    <source>
        <dbReference type="ARBA" id="ARBA00023014"/>
    </source>
</evidence>
<dbReference type="GO" id="GO:0046872">
    <property type="term" value="F:metal ion binding"/>
    <property type="evidence" value="ECO:0007669"/>
    <property type="project" value="UniProtKB-KW"/>
</dbReference>
<evidence type="ECO:0000256" key="9">
    <source>
        <dbReference type="ARBA" id="ARBA00049220"/>
    </source>
</evidence>
<keyword evidence="2" id="KW-0813">Transport</keyword>
<dbReference type="SUPFAM" id="SSF46548">
    <property type="entry name" value="alpha-helical ferredoxin"/>
    <property type="match status" value="1"/>
</dbReference>
<organism evidence="11 12">
    <name type="scientific">Desulfotomaculum copahuensis</name>
    <dbReference type="NCBI Taxonomy" id="1838280"/>
    <lineage>
        <taxon>Bacteria</taxon>
        <taxon>Bacillati</taxon>
        <taxon>Bacillota</taxon>
        <taxon>Clostridia</taxon>
        <taxon>Eubacteriales</taxon>
        <taxon>Desulfotomaculaceae</taxon>
        <taxon>Desulfotomaculum</taxon>
    </lineage>
</organism>
<dbReference type="AlphaFoldDB" id="A0A1B7LDT8"/>
<dbReference type="PANTHER" id="PTHR43551:SF2">
    <property type="entry name" value="FUMARATE REDUCTASE IRON-SULFUR SUBUNIT"/>
    <property type="match status" value="1"/>
</dbReference>
<keyword evidence="3" id="KW-0004">4Fe-4S</keyword>
<dbReference type="Pfam" id="PF02754">
    <property type="entry name" value="CCG"/>
    <property type="match status" value="1"/>
</dbReference>
<accession>A0A1B7LDT8</accession>
<dbReference type="PANTHER" id="PTHR43551">
    <property type="entry name" value="FUMARATE REDUCTASE IRON-SULFUR SUBUNIT"/>
    <property type="match status" value="1"/>
</dbReference>
<keyword evidence="7" id="KW-0408">Iron</keyword>
<feature type="domain" description="4Fe-4S ferredoxin-type" evidence="10">
    <location>
        <begin position="16"/>
        <end position="45"/>
    </location>
</feature>
<evidence type="ECO:0000313" key="12">
    <source>
        <dbReference type="Proteomes" id="UP000078532"/>
    </source>
</evidence>
<sequence>MPTELDFSFKVEVSEKIGSIDFQSCVFCGMCTAGCSYAGLRPDLDPRKFMRQIALGMRDDVLGSAFMWLCTICERCTINCPMDVNIAEVVQSIRGKFGIRPPGDLMLQCRATGGSKSLLKNMAGWLEKGLIKVDPGRNPDPVTYHDPCNLGRKEGVVDEPRYILSRVCADFREMTPGGRYNYCCGSSGGALFSSEYDDLRLAMGRLKAEQIEKTGAAVVATACLNCYEQLEKISNKYGLGVQVKFVHELVDQAIVPSGLKSS</sequence>
<dbReference type="Proteomes" id="UP000078532">
    <property type="component" value="Unassembled WGS sequence"/>
</dbReference>
<evidence type="ECO:0000256" key="2">
    <source>
        <dbReference type="ARBA" id="ARBA00022448"/>
    </source>
</evidence>
<dbReference type="STRING" id="1838280.A6M21_00240"/>
<reference evidence="11 12" key="1">
    <citation type="submission" date="2016-04" db="EMBL/GenBank/DDBJ databases">
        <authorList>
            <person name="Evans L.H."/>
            <person name="Alamgir A."/>
            <person name="Owens N."/>
            <person name="Weber N.D."/>
            <person name="Virtaneva K."/>
            <person name="Barbian K."/>
            <person name="Babar A."/>
            <person name="Rosenke K."/>
        </authorList>
    </citation>
    <scope>NUCLEOTIDE SEQUENCE [LARGE SCALE GENOMIC DNA]</scope>
    <source>
        <strain evidence="11 12">LMa1</strain>
    </source>
</reference>
<dbReference type="Pfam" id="PF13534">
    <property type="entry name" value="Fer4_17"/>
    <property type="match status" value="1"/>
</dbReference>
<dbReference type="InterPro" id="IPR009051">
    <property type="entry name" value="Helical_ferredxn"/>
</dbReference>
<dbReference type="PROSITE" id="PS00198">
    <property type="entry name" value="4FE4S_FER_1"/>
    <property type="match status" value="1"/>
</dbReference>
<evidence type="ECO:0000256" key="4">
    <source>
        <dbReference type="ARBA" id="ARBA00022723"/>
    </source>
</evidence>
<dbReference type="PROSITE" id="PS51379">
    <property type="entry name" value="4FE4S_FER_2"/>
    <property type="match status" value="1"/>
</dbReference>
<dbReference type="GO" id="GO:0051539">
    <property type="term" value="F:4 iron, 4 sulfur cluster binding"/>
    <property type="evidence" value="ECO:0007669"/>
    <property type="project" value="UniProtKB-KW"/>
</dbReference>
<dbReference type="OrthoDB" id="9786127at2"/>
<proteinExistence type="predicted"/>
<evidence type="ECO:0000256" key="1">
    <source>
        <dbReference type="ARBA" id="ARBA00001966"/>
    </source>
</evidence>
<protein>
    <recommendedName>
        <fullName evidence="10">4Fe-4S ferredoxin-type domain-containing protein</fullName>
    </recommendedName>
</protein>
<dbReference type="InterPro" id="IPR004017">
    <property type="entry name" value="Cys_rich_dom"/>
</dbReference>
<dbReference type="InterPro" id="IPR017900">
    <property type="entry name" value="4Fe4S_Fe_S_CS"/>
</dbReference>
<evidence type="ECO:0000256" key="5">
    <source>
        <dbReference type="ARBA" id="ARBA00022982"/>
    </source>
</evidence>
<evidence type="ECO:0000256" key="7">
    <source>
        <dbReference type="ARBA" id="ARBA00023004"/>
    </source>
</evidence>
<dbReference type="EMBL" id="LYVF01000165">
    <property type="protein sequence ID" value="OAT81262.1"/>
    <property type="molecule type" value="Genomic_DNA"/>
</dbReference>
<comment type="cofactor">
    <cofactor evidence="1">
        <name>[4Fe-4S] cluster</name>
        <dbReference type="ChEBI" id="CHEBI:49883"/>
    </cofactor>
</comment>
<evidence type="ECO:0000259" key="10">
    <source>
        <dbReference type="PROSITE" id="PS51379"/>
    </source>
</evidence>